<evidence type="ECO:0000313" key="9">
    <source>
        <dbReference type="EMBL" id="SDN14316.1"/>
    </source>
</evidence>
<sequence length="330" mass="36521">MSAFRRFLLKRIAISIGLVLVATSVIFLVLRLLPGSPFTALFTTGNIGPEQQQEILELYGLTEPLWKQYLLYIKNMLTLQFGYSIQSSSSVWSIIGPKLLNTLILLVPALVTTAIVSSVAGMYAGWNRGSKFEKLSIVVSTFFRSTPIFISGLLFLIMFAYTLNLFPPFGMRSVTAESTGIVDTYLSIDFLHHYILPFSTAVLYYSGDFLLLARNGVVEKKGSEFLQLHKAKGLTEHEQLARAGRNTMLPLLTYFALRLGMIFQGLILLEVVFGWPGIGQELVKAISQQDYPLVQAAVFIMALAVITMNLIADILYAHFDPNVDASGGSV</sequence>
<reference evidence="10" key="1">
    <citation type="submission" date="2016-10" db="EMBL/GenBank/DDBJ databases">
        <authorList>
            <person name="Varghese N."/>
            <person name="Submissions S."/>
        </authorList>
    </citation>
    <scope>NUCLEOTIDE SEQUENCE [LARGE SCALE GENOMIC DNA]</scope>
    <source>
        <strain evidence="10">CGMCC 1.10119</strain>
    </source>
</reference>
<evidence type="ECO:0000313" key="10">
    <source>
        <dbReference type="Proteomes" id="UP000199451"/>
    </source>
</evidence>
<feature type="transmembrane region" description="Helical" evidence="7">
    <location>
        <begin position="99"/>
        <end position="123"/>
    </location>
</feature>
<dbReference type="PROSITE" id="PS50928">
    <property type="entry name" value="ABC_TM1"/>
    <property type="match status" value="1"/>
</dbReference>
<comment type="subcellular location">
    <subcellularLocation>
        <location evidence="1 7">Cell membrane</location>
        <topology evidence="1 7">Multi-pass membrane protein</topology>
    </subcellularLocation>
</comment>
<evidence type="ECO:0000259" key="8">
    <source>
        <dbReference type="PROSITE" id="PS50928"/>
    </source>
</evidence>
<keyword evidence="5 7" id="KW-1133">Transmembrane helix</keyword>
<dbReference type="InterPro" id="IPR000515">
    <property type="entry name" value="MetI-like"/>
</dbReference>
<keyword evidence="3" id="KW-1003">Cell membrane</keyword>
<dbReference type="AlphaFoldDB" id="A0A1G9Z116"/>
<dbReference type="GO" id="GO:0005886">
    <property type="term" value="C:plasma membrane"/>
    <property type="evidence" value="ECO:0007669"/>
    <property type="project" value="UniProtKB-SubCell"/>
</dbReference>
<dbReference type="SUPFAM" id="SSF161098">
    <property type="entry name" value="MetI-like"/>
    <property type="match status" value="1"/>
</dbReference>
<dbReference type="PANTHER" id="PTHR43163:SF6">
    <property type="entry name" value="DIPEPTIDE TRANSPORT SYSTEM PERMEASE PROTEIN DPPB-RELATED"/>
    <property type="match status" value="1"/>
</dbReference>
<protein>
    <submittedName>
        <fullName evidence="9">Peptide/nickel transport system permease protein</fullName>
    </submittedName>
</protein>
<dbReference type="STRING" id="660521.SAMN04487949_3469"/>
<evidence type="ECO:0000256" key="4">
    <source>
        <dbReference type="ARBA" id="ARBA00022692"/>
    </source>
</evidence>
<organism evidence="9 10">
    <name type="scientific">Halogranum gelatinilyticum</name>
    <dbReference type="NCBI Taxonomy" id="660521"/>
    <lineage>
        <taxon>Archaea</taxon>
        <taxon>Methanobacteriati</taxon>
        <taxon>Methanobacteriota</taxon>
        <taxon>Stenosarchaea group</taxon>
        <taxon>Halobacteria</taxon>
        <taxon>Halobacteriales</taxon>
        <taxon>Haloferacaceae</taxon>
    </lineage>
</organism>
<name>A0A1G9Z116_9EURY</name>
<dbReference type="OrthoDB" id="44105at2157"/>
<dbReference type="InterPro" id="IPR045621">
    <property type="entry name" value="BPD_transp_1_N"/>
</dbReference>
<keyword evidence="2 7" id="KW-0813">Transport</keyword>
<feature type="transmembrane region" description="Helical" evidence="7">
    <location>
        <begin position="251"/>
        <end position="273"/>
    </location>
</feature>
<dbReference type="Pfam" id="PF00528">
    <property type="entry name" value="BPD_transp_1"/>
    <property type="match status" value="1"/>
</dbReference>
<keyword evidence="10" id="KW-1185">Reference proteome</keyword>
<keyword evidence="6 7" id="KW-0472">Membrane</keyword>
<dbReference type="InterPro" id="IPR035906">
    <property type="entry name" value="MetI-like_sf"/>
</dbReference>
<evidence type="ECO:0000256" key="6">
    <source>
        <dbReference type="ARBA" id="ARBA00023136"/>
    </source>
</evidence>
<evidence type="ECO:0000256" key="2">
    <source>
        <dbReference type="ARBA" id="ARBA00022448"/>
    </source>
</evidence>
<gene>
    <name evidence="9" type="ORF">SAMN04487949_3469</name>
</gene>
<dbReference type="Proteomes" id="UP000199451">
    <property type="component" value="Unassembled WGS sequence"/>
</dbReference>
<feature type="transmembrane region" description="Helical" evidence="7">
    <location>
        <begin position="135"/>
        <end position="161"/>
    </location>
</feature>
<feature type="domain" description="ABC transmembrane type-1" evidence="8">
    <location>
        <begin position="99"/>
        <end position="312"/>
    </location>
</feature>
<evidence type="ECO:0000256" key="7">
    <source>
        <dbReference type="RuleBase" id="RU363032"/>
    </source>
</evidence>
<accession>A0A1G9Z116</accession>
<evidence type="ECO:0000256" key="3">
    <source>
        <dbReference type="ARBA" id="ARBA00022475"/>
    </source>
</evidence>
<dbReference type="EMBL" id="FNHL01000006">
    <property type="protein sequence ID" value="SDN14316.1"/>
    <property type="molecule type" value="Genomic_DNA"/>
</dbReference>
<dbReference type="Gene3D" id="1.10.3720.10">
    <property type="entry name" value="MetI-like"/>
    <property type="match status" value="1"/>
</dbReference>
<proteinExistence type="inferred from homology"/>
<evidence type="ECO:0000256" key="1">
    <source>
        <dbReference type="ARBA" id="ARBA00004651"/>
    </source>
</evidence>
<dbReference type="Pfam" id="PF19300">
    <property type="entry name" value="BPD_transp_1_N"/>
    <property type="match status" value="1"/>
</dbReference>
<comment type="similarity">
    <text evidence="7">Belongs to the binding-protein-dependent transport system permease family.</text>
</comment>
<dbReference type="PANTHER" id="PTHR43163">
    <property type="entry name" value="DIPEPTIDE TRANSPORT SYSTEM PERMEASE PROTEIN DPPB-RELATED"/>
    <property type="match status" value="1"/>
</dbReference>
<dbReference type="GO" id="GO:0055085">
    <property type="term" value="P:transmembrane transport"/>
    <property type="evidence" value="ECO:0007669"/>
    <property type="project" value="InterPro"/>
</dbReference>
<feature type="transmembrane region" description="Helical" evidence="7">
    <location>
        <begin position="12"/>
        <end position="33"/>
    </location>
</feature>
<evidence type="ECO:0000256" key="5">
    <source>
        <dbReference type="ARBA" id="ARBA00022989"/>
    </source>
</evidence>
<feature type="transmembrane region" description="Helical" evidence="7">
    <location>
        <begin position="194"/>
        <end position="213"/>
    </location>
</feature>
<dbReference type="RefSeq" id="WP_089699514.1">
    <property type="nucleotide sequence ID" value="NZ_FNHL01000006.1"/>
</dbReference>
<keyword evidence="4 7" id="KW-0812">Transmembrane</keyword>
<feature type="transmembrane region" description="Helical" evidence="7">
    <location>
        <begin position="293"/>
        <end position="312"/>
    </location>
</feature>